<organism evidence="2 3">
    <name type="scientific">Rhodoplanes tepidamans</name>
    <name type="common">Rhodoplanes cryptolactis</name>
    <dbReference type="NCBI Taxonomy" id="200616"/>
    <lineage>
        <taxon>Bacteria</taxon>
        <taxon>Pseudomonadati</taxon>
        <taxon>Pseudomonadota</taxon>
        <taxon>Alphaproteobacteria</taxon>
        <taxon>Hyphomicrobiales</taxon>
        <taxon>Nitrobacteraceae</taxon>
        <taxon>Rhodoplanes</taxon>
    </lineage>
</organism>
<keyword evidence="3" id="KW-1185">Reference proteome</keyword>
<dbReference type="Proteomes" id="UP001165652">
    <property type="component" value="Unassembled WGS sequence"/>
</dbReference>
<feature type="compositionally biased region" description="Basic residues" evidence="1">
    <location>
        <begin position="46"/>
        <end position="56"/>
    </location>
</feature>
<evidence type="ECO:0000256" key="1">
    <source>
        <dbReference type="SAM" id="MobiDB-lite"/>
    </source>
</evidence>
<evidence type="ECO:0000313" key="2">
    <source>
        <dbReference type="EMBL" id="MDC7787579.1"/>
    </source>
</evidence>
<accession>A0ABT5JE77</accession>
<sequence>MDTLHAVLRSLRGETKARPDHVAVFREFFDHLDRIGRRDPGEPQKRVRTRRRRAAK</sequence>
<feature type="compositionally biased region" description="Basic and acidic residues" evidence="1">
    <location>
        <begin position="35"/>
        <end position="45"/>
    </location>
</feature>
<gene>
    <name evidence="2" type="ORF">PQJ73_17965</name>
</gene>
<protein>
    <submittedName>
        <fullName evidence="2">Uncharacterized protein</fullName>
    </submittedName>
</protein>
<dbReference type="RefSeq" id="WP_272778418.1">
    <property type="nucleotide sequence ID" value="NZ_JAQQLI010000029.1"/>
</dbReference>
<name>A0ABT5JE77_RHOTP</name>
<evidence type="ECO:0000313" key="3">
    <source>
        <dbReference type="Proteomes" id="UP001165652"/>
    </source>
</evidence>
<dbReference type="EMBL" id="JAQQLI010000029">
    <property type="protein sequence ID" value="MDC7787579.1"/>
    <property type="molecule type" value="Genomic_DNA"/>
</dbReference>
<feature type="region of interest" description="Disordered" evidence="1">
    <location>
        <begin position="35"/>
        <end position="56"/>
    </location>
</feature>
<reference evidence="2" key="2">
    <citation type="submission" date="2023-02" db="EMBL/GenBank/DDBJ databases">
        <authorList>
            <person name="Rayyan A."/>
            <person name="Meyer T."/>
            <person name="Kyndt J.A."/>
        </authorList>
    </citation>
    <scope>NUCLEOTIDE SEQUENCE</scope>
    <source>
        <strain evidence="2">DSM 9987</strain>
    </source>
</reference>
<proteinExistence type="predicted"/>
<reference evidence="2" key="1">
    <citation type="journal article" date="2023" name="Microbiol Resour">
        <title>Genome Sequences of Rhodoplanes serenus and Two Thermotolerant Strains, Rhodoplanes tepidamans and 'Rhodoplanes cryptolactis,' Further Refine the Genus.</title>
        <authorList>
            <person name="Rayyan A.A."/>
            <person name="Kyndt J.A."/>
        </authorList>
    </citation>
    <scope>NUCLEOTIDE SEQUENCE</scope>
    <source>
        <strain evidence="2">DSM 9987</strain>
    </source>
</reference>
<comment type="caution">
    <text evidence="2">The sequence shown here is derived from an EMBL/GenBank/DDBJ whole genome shotgun (WGS) entry which is preliminary data.</text>
</comment>